<protein>
    <recommendedName>
        <fullName evidence="2">Dockerin domain-containing protein</fullName>
    </recommendedName>
</protein>
<dbReference type="GO" id="GO:0000272">
    <property type="term" value="P:polysaccharide catabolic process"/>
    <property type="evidence" value="ECO:0007669"/>
    <property type="project" value="InterPro"/>
</dbReference>
<organism evidence="1">
    <name type="scientific">marine metagenome</name>
    <dbReference type="NCBI Taxonomy" id="408172"/>
    <lineage>
        <taxon>unclassified sequences</taxon>
        <taxon>metagenomes</taxon>
        <taxon>ecological metagenomes</taxon>
    </lineage>
</organism>
<dbReference type="InterPro" id="IPR036439">
    <property type="entry name" value="Dockerin_dom_sf"/>
</dbReference>
<evidence type="ECO:0008006" key="2">
    <source>
        <dbReference type="Google" id="ProtNLM"/>
    </source>
</evidence>
<accession>A0A382DF20</accession>
<dbReference type="AlphaFoldDB" id="A0A382DF20"/>
<reference evidence="1" key="1">
    <citation type="submission" date="2018-05" db="EMBL/GenBank/DDBJ databases">
        <authorList>
            <person name="Lanie J.A."/>
            <person name="Ng W.-L."/>
            <person name="Kazmierczak K.M."/>
            <person name="Andrzejewski T.M."/>
            <person name="Davidsen T.M."/>
            <person name="Wayne K.J."/>
            <person name="Tettelin H."/>
            <person name="Glass J.I."/>
            <person name="Rusch D."/>
            <person name="Podicherti R."/>
            <person name="Tsui H.-C.T."/>
            <person name="Winkler M.E."/>
        </authorList>
    </citation>
    <scope>NUCLEOTIDE SEQUENCE</scope>
</reference>
<dbReference type="Gene3D" id="1.10.1330.10">
    <property type="entry name" value="Dockerin domain"/>
    <property type="match status" value="1"/>
</dbReference>
<sequence>GGEALVTAYIGPNDPNDPPNAGAQGWSLGIEHNPAELTITNDTYPTTSGTVAGDVNDGGIRSTGFEKTEIIDPARNDGRAGLVSAVVLSFTMPIVLDATQDQSILRARYVVAEGAGGEGFSSEINFTDGLIGAGQPVDTVLTVQGQTVAPRQISGITVVHSEDACSPPSAVFVRADANNDDKVDIADPIYTINWLIRNGPTPACIASADSNDDGKTDISDALFTIAYRFMAGPVPAAPFPSCGEDATPDGLACESSSCP</sequence>
<gene>
    <name evidence="1" type="ORF">METZ01_LOCUS189476</name>
</gene>
<feature type="non-terminal residue" evidence="1">
    <location>
        <position position="1"/>
    </location>
</feature>
<dbReference type="SUPFAM" id="SSF63446">
    <property type="entry name" value="Type I dockerin domain"/>
    <property type="match status" value="1"/>
</dbReference>
<proteinExistence type="predicted"/>
<evidence type="ECO:0000313" key="1">
    <source>
        <dbReference type="EMBL" id="SVB36622.1"/>
    </source>
</evidence>
<name>A0A382DF20_9ZZZZ</name>
<dbReference type="EMBL" id="UINC01038914">
    <property type="protein sequence ID" value="SVB36622.1"/>
    <property type="molecule type" value="Genomic_DNA"/>
</dbReference>